<keyword evidence="4" id="KW-0786">Thiamine pyrophosphate</keyword>
<dbReference type="GO" id="GO:0046872">
    <property type="term" value="F:metal ion binding"/>
    <property type="evidence" value="ECO:0007669"/>
    <property type="project" value="UniProtKB-KW"/>
</dbReference>
<dbReference type="CDD" id="cd07037">
    <property type="entry name" value="TPP_PYR_MenD"/>
    <property type="match status" value="1"/>
</dbReference>
<dbReference type="Pfam" id="PF02776">
    <property type="entry name" value="TPP_enzyme_N"/>
    <property type="match status" value="1"/>
</dbReference>
<dbReference type="InterPro" id="IPR012001">
    <property type="entry name" value="Thiamin_PyroP_enz_TPP-bd_dom"/>
</dbReference>
<dbReference type="EC" id="2.2.1.9" evidence="7"/>
<protein>
    <submittedName>
        <fullName evidence="7">2-succinyl-5-enolpyruvyl-6-hydroxy-3-cyclohexene-1-carboxylate synthase</fullName>
        <ecNumber evidence="7">2.2.1.9</ecNumber>
    </submittedName>
</protein>
<dbReference type="GO" id="GO:0030976">
    <property type="term" value="F:thiamine pyrophosphate binding"/>
    <property type="evidence" value="ECO:0007669"/>
    <property type="project" value="InterPro"/>
</dbReference>
<organism evidence="7">
    <name type="scientific">Eubacterium limosum</name>
    <dbReference type="NCBI Taxonomy" id="1736"/>
    <lineage>
        <taxon>Bacteria</taxon>
        <taxon>Bacillati</taxon>
        <taxon>Bacillota</taxon>
        <taxon>Clostridia</taxon>
        <taxon>Eubacteriales</taxon>
        <taxon>Eubacteriaceae</taxon>
        <taxon>Eubacterium</taxon>
    </lineage>
</organism>
<keyword evidence="2" id="KW-0479">Metal-binding</keyword>
<reference evidence="7" key="1">
    <citation type="submission" date="2019-11" db="EMBL/GenBank/DDBJ databases">
        <authorList>
            <person name="Feng L."/>
        </authorList>
    </citation>
    <scope>NUCLEOTIDE SEQUENCE</scope>
    <source>
        <strain evidence="7">ElimosumLFYP34</strain>
    </source>
</reference>
<dbReference type="Gene3D" id="3.40.50.970">
    <property type="match status" value="2"/>
</dbReference>
<gene>
    <name evidence="7" type="primary">menD</name>
    <name evidence="7" type="ORF">ELLFYP34_00670</name>
</gene>
<dbReference type="AlphaFoldDB" id="A0A6N3GR96"/>
<keyword evidence="5" id="KW-0464">Manganese</keyword>
<sequence>MDTHYTAEKNIEMLIALMKAHNIKKVIASPGSTNITFIASIQQDPDFEIYSAPDERSAAYIACGLAAESKEPVAISCTGATASRNYIPGLTEAFYRKLPVLAITSTQHMGQIGHYVPQVIDRTAVMNDIVNMSVQIPTIHDDMDAWSVNTALNNALLELRHRGGGPVHINLMTSYPFYPIDFTVNKLPETRSIFRIEHGGKLPDLNHKKVAVFIGNHEKIDDVLTGVIDHFCSAYNAVVLCDHTSNYVGKYAISASLVTSQDMYHVQCVNMDVLIHIGQVSGAYMNFTPKEVWRVSPDGVLRDTFRKLKYVFEMEEVDFFNAYNAKKSSNDRQSLYYQEWKKEHEMLYSKIPELPFSNIWIAQQTMTALPENISLHLGILNSLRAWNFCDIRKDITGFSNTGGFGIDGGMSALVGGTLANPDKLHYEILGDLAFFYDMNVLGNRHVTANIRVLLINNGKGTEFRNYTNFASKFGDEADEFIAAGGHYGDKSLVLVKHYAEDLGFIYLSASTKKEYIENLEFFCKPEIGDQPILFEVFTNNEDEDSALNIMRNLGTPKTGYIKKAAKNVVKEALGQKGVEKFKKIMAK</sequence>
<keyword evidence="1 7" id="KW-0808">Transferase</keyword>
<evidence type="ECO:0000256" key="3">
    <source>
        <dbReference type="ARBA" id="ARBA00022842"/>
    </source>
</evidence>
<evidence type="ECO:0000313" key="7">
    <source>
        <dbReference type="EMBL" id="VYU67084.1"/>
    </source>
</evidence>
<dbReference type="Gene3D" id="3.40.50.1220">
    <property type="entry name" value="TPP-binding domain"/>
    <property type="match status" value="1"/>
</dbReference>
<evidence type="ECO:0000259" key="6">
    <source>
        <dbReference type="Pfam" id="PF02776"/>
    </source>
</evidence>
<evidence type="ECO:0000256" key="2">
    <source>
        <dbReference type="ARBA" id="ARBA00022723"/>
    </source>
</evidence>
<proteinExistence type="predicted"/>
<keyword evidence="3" id="KW-0460">Magnesium</keyword>
<feature type="domain" description="Thiamine pyrophosphate enzyme N-terminal TPP-binding" evidence="6">
    <location>
        <begin position="12"/>
        <end position="124"/>
    </location>
</feature>
<dbReference type="PANTHER" id="PTHR42916:SF1">
    <property type="entry name" value="PROTEIN PHYLLO, CHLOROPLASTIC"/>
    <property type="match status" value="1"/>
</dbReference>
<dbReference type="GO" id="GO:0070204">
    <property type="term" value="F:2-succinyl-5-enolpyruvyl-6-hydroxy-3-cyclohexene-1-carboxylic-acid synthase activity"/>
    <property type="evidence" value="ECO:0007669"/>
    <property type="project" value="UniProtKB-EC"/>
</dbReference>
<evidence type="ECO:0000256" key="4">
    <source>
        <dbReference type="ARBA" id="ARBA00023052"/>
    </source>
</evidence>
<accession>A0A6N3GR96</accession>
<evidence type="ECO:0000256" key="5">
    <source>
        <dbReference type="ARBA" id="ARBA00023211"/>
    </source>
</evidence>
<dbReference type="InterPro" id="IPR029061">
    <property type="entry name" value="THDP-binding"/>
</dbReference>
<dbReference type="PANTHER" id="PTHR42916">
    <property type="entry name" value="2-SUCCINYL-5-ENOLPYRUVYL-6-HYDROXY-3-CYCLOHEXENE-1-CARBOXYLATE SYNTHASE"/>
    <property type="match status" value="1"/>
</dbReference>
<dbReference type="EMBL" id="CACRTR010000023">
    <property type="protein sequence ID" value="VYU67084.1"/>
    <property type="molecule type" value="Genomic_DNA"/>
</dbReference>
<name>A0A6N3GR96_EUBLI</name>
<dbReference type="PIRSF" id="PIRSF004983">
    <property type="entry name" value="MenD"/>
    <property type="match status" value="1"/>
</dbReference>
<evidence type="ECO:0000256" key="1">
    <source>
        <dbReference type="ARBA" id="ARBA00022679"/>
    </source>
</evidence>
<dbReference type="InterPro" id="IPR004433">
    <property type="entry name" value="MenaQ_synth_MenD"/>
</dbReference>
<dbReference type="SUPFAM" id="SSF52518">
    <property type="entry name" value="Thiamin diphosphate-binding fold (THDP-binding)"/>
    <property type="match status" value="2"/>
</dbReference>
<dbReference type="GO" id="GO:0009234">
    <property type="term" value="P:menaquinone biosynthetic process"/>
    <property type="evidence" value="ECO:0007669"/>
    <property type="project" value="InterPro"/>
</dbReference>